<comment type="caution">
    <text evidence="3">The sequence shown here is derived from an EMBL/GenBank/DDBJ whole genome shotgun (WGS) entry which is preliminary data.</text>
</comment>
<feature type="compositionally biased region" description="Basic and acidic residues" evidence="1">
    <location>
        <begin position="436"/>
        <end position="447"/>
    </location>
</feature>
<dbReference type="PRINTS" id="PR01438">
    <property type="entry name" value="UNVRSLSTRESS"/>
</dbReference>
<dbReference type="OrthoDB" id="843225at2759"/>
<protein>
    <recommendedName>
        <fullName evidence="2">UspA domain-containing protein</fullName>
    </recommendedName>
</protein>
<dbReference type="InterPro" id="IPR006015">
    <property type="entry name" value="Universal_stress_UspA"/>
</dbReference>
<feature type="region of interest" description="Disordered" evidence="1">
    <location>
        <begin position="287"/>
        <end position="326"/>
    </location>
</feature>
<feature type="compositionally biased region" description="Polar residues" evidence="1">
    <location>
        <begin position="305"/>
        <end position="315"/>
    </location>
</feature>
<sequence length="468" mass="50052">MVISTPPINSTTDCNTITMNNTLLNAAITAPFTLPNGQKSLASSSTTSSLTSTSNSTNKTGPLDPVPNSAQPSSPSASASRQRRASTSTDGYVVRVGFDTLGSGNTADYSFTLQSKTDNWKRTRKSRTYLIGIDLNDYSAHALHWVMENMVEDGDEVVALRVMPVELRDSLSKTGIPSFQGQESAARSEATKIMNSIREKNTNREISIVVEYMVGNVRDTIQHMIKLYEPDMLVVGTRGRSSVKGFLLGSVSRYCLHHSSVPVIVVRPQRKLNKSKNKAKGIFRRRSSVMSEDDQGYQPHPTQPIHMSTSDFDIQSNSSSSSLSNNTLSTPSIALFPSATISGGEKFPSNAHRMRPNSSFFYGSSPSASPASSISSITLPPIIPSRSPAPPPPEGVIKMKKSLTTDGTGKGSKSFGRSAGGFLSGSLLLGPLIGGNRDKDKDKDKDGSSGGSSIGGFLKGKKRHSHGG</sequence>
<dbReference type="PANTHER" id="PTHR47815:SF1">
    <property type="entry name" value="UNIVERSAL STRESS PROTEIN A FAMILY PROTEIN C25B2.10"/>
    <property type="match status" value="1"/>
</dbReference>
<dbReference type="Gene3D" id="3.40.50.620">
    <property type="entry name" value="HUPs"/>
    <property type="match status" value="1"/>
</dbReference>
<feature type="compositionally biased region" description="Gly residues" evidence="1">
    <location>
        <begin position="448"/>
        <end position="458"/>
    </location>
</feature>
<feature type="compositionally biased region" description="Pro residues" evidence="1">
    <location>
        <begin position="381"/>
        <end position="394"/>
    </location>
</feature>
<feature type="compositionally biased region" description="Low complexity" evidence="1">
    <location>
        <begin position="69"/>
        <end position="88"/>
    </location>
</feature>
<reference evidence="3" key="2">
    <citation type="journal article" date="2022" name="Microbiol. Resour. Announc.">
        <title>Whole-Genome Sequence of Entomortierella parvispora E1425, a Mucoromycotan Fungus Associated with Burkholderiaceae-Related Endosymbiotic Bacteria.</title>
        <authorList>
            <person name="Herlambang A."/>
            <person name="Guo Y."/>
            <person name="Takashima Y."/>
            <person name="Narisawa K."/>
            <person name="Ohta H."/>
            <person name="Nishizawa T."/>
        </authorList>
    </citation>
    <scope>NUCLEOTIDE SEQUENCE</scope>
    <source>
        <strain evidence="3">E1425</strain>
    </source>
</reference>
<dbReference type="EMBL" id="BQFW01000009">
    <property type="protein sequence ID" value="GJJ74359.1"/>
    <property type="molecule type" value="Genomic_DNA"/>
</dbReference>
<feature type="region of interest" description="Disordered" evidence="1">
    <location>
        <begin position="372"/>
        <end position="468"/>
    </location>
</feature>
<evidence type="ECO:0000259" key="2">
    <source>
        <dbReference type="Pfam" id="PF00582"/>
    </source>
</evidence>
<reference evidence="3" key="1">
    <citation type="submission" date="2021-11" db="EMBL/GenBank/DDBJ databases">
        <authorList>
            <person name="Herlambang A."/>
            <person name="Guo Y."/>
            <person name="Takashima Y."/>
            <person name="Nishizawa T."/>
        </authorList>
    </citation>
    <scope>NUCLEOTIDE SEQUENCE</scope>
    <source>
        <strain evidence="3">E1425</strain>
    </source>
</reference>
<dbReference type="PANTHER" id="PTHR47815">
    <property type="entry name" value="UNIVERSAL STRESS PROTEIN A FAMILY PROTEIN C25B2.10"/>
    <property type="match status" value="1"/>
</dbReference>
<proteinExistence type="predicted"/>
<dbReference type="AlphaFoldDB" id="A0A9P3HCU0"/>
<organism evidence="3 4">
    <name type="scientific">Entomortierella parvispora</name>
    <dbReference type="NCBI Taxonomy" id="205924"/>
    <lineage>
        <taxon>Eukaryota</taxon>
        <taxon>Fungi</taxon>
        <taxon>Fungi incertae sedis</taxon>
        <taxon>Mucoromycota</taxon>
        <taxon>Mortierellomycotina</taxon>
        <taxon>Mortierellomycetes</taxon>
        <taxon>Mortierellales</taxon>
        <taxon>Mortierellaceae</taxon>
        <taxon>Entomortierella</taxon>
    </lineage>
</organism>
<keyword evidence="4" id="KW-1185">Reference proteome</keyword>
<evidence type="ECO:0000313" key="4">
    <source>
        <dbReference type="Proteomes" id="UP000827284"/>
    </source>
</evidence>
<dbReference type="Pfam" id="PF00582">
    <property type="entry name" value="Usp"/>
    <property type="match status" value="1"/>
</dbReference>
<feature type="compositionally biased region" description="Low complexity" evidence="1">
    <location>
        <begin position="316"/>
        <end position="326"/>
    </location>
</feature>
<gene>
    <name evidence="3" type="ORF">EMPS_06717</name>
</gene>
<feature type="compositionally biased region" description="Low complexity" evidence="1">
    <location>
        <begin position="39"/>
        <end position="60"/>
    </location>
</feature>
<evidence type="ECO:0000313" key="3">
    <source>
        <dbReference type="EMBL" id="GJJ74359.1"/>
    </source>
</evidence>
<dbReference type="CDD" id="cd23659">
    <property type="entry name" value="USP_At3g01520-like"/>
    <property type="match status" value="1"/>
</dbReference>
<feature type="compositionally biased region" description="Low complexity" evidence="1">
    <location>
        <begin position="424"/>
        <end position="435"/>
    </location>
</feature>
<dbReference type="SUPFAM" id="SSF52402">
    <property type="entry name" value="Adenine nucleotide alpha hydrolases-like"/>
    <property type="match status" value="1"/>
</dbReference>
<evidence type="ECO:0000256" key="1">
    <source>
        <dbReference type="SAM" id="MobiDB-lite"/>
    </source>
</evidence>
<dbReference type="InterPro" id="IPR006016">
    <property type="entry name" value="UspA"/>
</dbReference>
<feature type="domain" description="UspA" evidence="2">
    <location>
        <begin position="128"/>
        <end position="267"/>
    </location>
</feature>
<accession>A0A9P3HCU0</accession>
<feature type="compositionally biased region" description="Basic residues" evidence="1">
    <location>
        <begin position="459"/>
        <end position="468"/>
    </location>
</feature>
<dbReference type="Proteomes" id="UP000827284">
    <property type="component" value="Unassembled WGS sequence"/>
</dbReference>
<dbReference type="InterPro" id="IPR014729">
    <property type="entry name" value="Rossmann-like_a/b/a_fold"/>
</dbReference>
<name>A0A9P3HCU0_9FUNG</name>
<feature type="region of interest" description="Disordered" evidence="1">
    <location>
        <begin position="39"/>
        <end position="88"/>
    </location>
</feature>